<dbReference type="Proteomes" id="UP000286997">
    <property type="component" value="Unassembled WGS sequence"/>
</dbReference>
<protein>
    <submittedName>
        <fullName evidence="2">Uncharacterized protein</fullName>
    </submittedName>
</protein>
<evidence type="ECO:0000256" key="1">
    <source>
        <dbReference type="SAM" id="SignalP"/>
    </source>
</evidence>
<organism evidence="2 3">
    <name type="scientific">Methylobacterium oryzihabitans</name>
    <dbReference type="NCBI Taxonomy" id="2499852"/>
    <lineage>
        <taxon>Bacteria</taxon>
        <taxon>Pseudomonadati</taxon>
        <taxon>Pseudomonadota</taxon>
        <taxon>Alphaproteobacteria</taxon>
        <taxon>Hyphomicrobiales</taxon>
        <taxon>Methylobacteriaceae</taxon>
        <taxon>Methylobacterium</taxon>
    </lineage>
</organism>
<name>A0A437NY49_9HYPH</name>
<dbReference type="OrthoDB" id="8003632at2"/>
<dbReference type="AlphaFoldDB" id="A0A437NY49"/>
<dbReference type="RefSeq" id="WP_127732886.1">
    <property type="nucleotide sequence ID" value="NZ_SACP01000025.1"/>
</dbReference>
<proteinExistence type="predicted"/>
<gene>
    <name evidence="2" type="ORF">EOE48_21245</name>
</gene>
<reference evidence="2 3" key="1">
    <citation type="submission" date="2019-01" db="EMBL/GenBank/DDBJ databases">
        <authorList>
            <person name="Chen W.-M."/>
        </authorList>
    </citation>
    <scope>NUCLEOTIDE SEQUENCE [LARGE SCALE GENOMIC DNA]</scope>
    <source>
        <strain evidence="2 3">TER-1</strain>
    </source>
</reference>
<evidence type="ECO:0000313" key="2">
    <source>
        <dbReference type="EMBL" id="RVU14949.1"/>
    </source>
</evidence>
<feature type="chain" id="PRO_5019194357" evidence="1">
    <location>
        <begin position="21"/>
        <end position="85"/>
    </location>
</feature>
<evidence type="ECO:0000313" key="3">
    <source>
        <dbReference type="Proteomes" id="UP000286997"/>
    </source>
</evidence>
<keyword evidence="3" id="KW-1185">Reference proteome</keyword>
<keyword evidence="1" id="KW-0732">Signal</keyword>
<feature type="signal peptide" evidence="1">
    <location>
        <begin position="1"/>
        <end position="20"/>
    </location>
</feature>
<sequence length="85" mass="9621">MILRVAATLSAATVAMFSTAAVPARADYVLCATPWSCERVSERPAYRDLRELHAANHQWQAWNGDGPRPYTRFDIEALRLMTRMP</sequence>
<comment type="caution">
    <text evidence="2">The sequence shown here is derived from an EMBL/GenBank/DDBJ whole genome shotgun (WGS) entry which is preliminary data.</text>
</comment>
<accession>A0A437NY49</accession>
<dbReference type="EMBL" id="SACP01000025">
    <property type="protein sequence ID" value="RVU14949.1"/>
    <property type="molecule type" value="Genomic_DNA"/>
</dbReference>